<evidence type="ECO:0000313" key="4">
    <source>
        <dbReference type="EMBL" id="VIO77880.1"/>
    </source>
</evidence>
<dbReference type="InterPro" id="IPR001867">
    <property type="entry name" value="OmpR/PhoB-type_DNA-bd"/>
</dbReference>
<proteinExistence type="predicted"/>
<dbReference type="SUPFAM" id="SSF46894">
    <property type="entry name" value="C-terminal effector domain of the bipartite response regulators"/>
    <property type="match status" value="1"/>
</dbReference>
<evidence type="ECO:0000256" key="2">
    <source>
        <dbReference type="PROSITE-ProRule" id="PRU01091"/>
    </source>
</evidence>
<evidence type="ECO:0000313" key="5">
    <source>
        <dbReference type="Proteomes" id="UP000328092"/>
    </source>
</evidence>
<dbReference type="GO" id="GO:0003677">
    <property type="term" value="F:DNA binding"/>
    <property type="evidence" value="ECO:0007669"/>
    <property type="project" value="UniProtKB-UniRule"/>
</dbReference>
<dbReference type="SMART" id="SM00862">
    <property type="entry name" value="Trans_reg_C"/>
    <property type="match status" value="1"/>
</dbReference>
<dbReference type="AlphaFoldDB" id="A0A508TTX8"/>
<dbReference type="InterPro" id="IPR016032">
    <property type="entry name" value="Sig_transdc_resp-reg_C-effctor"/>
</dbReference>
<dbReference type="CDD" id="cd00383">
    <property type="entry name" value="trans_reg_C"/>
    <property type="match status" value="1"/>
</dbReference>
<dbReference type="GO" id="GO:0006355">
    <property type="term" value="P:regulation of DNA-templated transcription"/>
    <property type="evidence" value="ECO:0007669"/>
    <property type="project" value="InterPro"/>
</dbReference>
<dbReference type="PROSITE" id="PS51755">
    <property type="entry name" value="OMPR_PHOB"/>
    <property type="match status" value="1"/>
</dbReference>
<organism evidence="4 5">
    <name type="scientific">Bradyrhizobium ivorense</name>
    <dbReference type="NCBI Taxonomy" id="2511166"/>
    <lineage>
        <taxon>Bacteria</taxon>
        <taxon>Pseudomonadati</taxon>
        <taxon>Pseudomonadota</taxon>
        <taxon>Alphaproteobacteria</taxon>
        <taxon>Hyphomicrobiales</taxon>
        <taxon>Nitrobacteraceae</taxon>
        <taxon>Bradyrhizobium</taxon>
    </lineage>
</organism>
<keyword evidence="5" id="KW-1185">Reference proteome</keyword>
<dbReference type="OrthoDB" id="54411at2"/>
<protein>
    <submittedName>
        <fullName evidence="4">Transcriptional activator CadC</fullName>
    </submittedName>
</protein>
<feature type="DNA-binding region" description="OmpR/PhoB-type" evidence="2">
    <location>
        <begin position="1"/>
        <end position="97"/>
    </location>
</feature>
<dbReference type="Pfam" id="PF00486">
    <property type="entry name" value="Trans_reg_C"/>
    <property type="match status" value="1"/>
</dbReference>
<dbReference type="Gene3D" id="1.10.10.10">
    <property type="entry name" value="Winged helix-like DNA-binding domain superfamily/Winged helix DNA-binding domain"/>
    <property type="match status" value="1"/>
</dbReference>
<dbReference type="Gene3D" id="1.25.40.10">
    <property type="entry name" value="Tetratricopeptide repeat domain"/>
    <property type="match status" value="1"/>
</dbReference>
<dbReference type="EMBL" id="CAADFC020000029">
    <property type="protein sequence ID" value="VIO77880.1"/>
    <property type="molecule type" value="Genomic_DNA"/>
</dbReference>
<gene>
    <name evidence="4" type="primary">cadC_6</name>
    <name evidence="4" type="ORF">CI1B_70620</name>
</gene>
<reference evidence="4" key="1">
    <citation type="submission" date="2019-02" db="EMBL/GenBank/DDBJ databases">
        <authorList>
            <person name="Pothier F.J."/>
        </authorList>
    </citation>
    <scope>NUCLEOTIDE SEQUENCE</scope>
    <source>
        <strain evidence="4">CI-1B</strain>
    </source>
</reference>
<dbReference type="InterPro" id="IPR011990">
    <property type="entry name" value="TPR-like_helical_dom_sf"/>
</dbReference>
<accession>A0A508TTX8</accession>
<evidence type="ECO:0000259" key="3">
    <source>
        <dbReference type="PROSITE" id="PS51755"/>
    </source>
</evidence>
<comment type="caution">
    <text evidence="4">The sequence shown here is derived from an EMBL/GenBank/DDBJ whole genome shotgun (WGS) entry which is preliminary data.</text>
</comment>
<name>A0A508TTX8_9BRAD</name>
<sequence>MAFAFGPFELDEAGRVVLCARQEVPLQPRVFDLLVYFVHHRGRVVSKDELLDAVWPDVTVTDNSLQRAVSALRAVLRKGGMEHAIRNLPGKGYRFSLEAESAQPLQAAEPQLGEATGAIGLARRAVAGQLWLQAASLFESAHEDGSLTADDLHDWALALQCLGKPAAAIPILVRAVSARAKAGDAAGAAADAITLSGLHFECGQAAVGKGWLARAEDWASGLNDPPTSALVLWMKSKLAAFDGDPEQALALADTAYTSVRHKDAIGIEAVSLAYRGFYRLCLGDTSGGLADQDHAAALALSSNTLDPIMAGLLYCNILWAARMFGDWARADQWTRGYQSFCSGSGMELTGSCQLHRSEVLGIRGSLSEALSRIQDALTRLTSDAPWSIGDANRVLGEIQAAIGNDDAALAAYDRAYALGWCPEPGRAMLLLARGEAEAAYASLERSLIGKTWWTLQRRGILLAHLALVAAHTHRNEQAESLIRELSGSPDRWPMPSIRALTNEAQAILALGRQDHDAALRHLHLARQLWSSIEGRVQAVRLRLQIARLQFERDDIRGAATEVHAARLIASEMGSRKLEADCIALERDIDWATGGRAVAGQRQQLRG</sequence>
<dbReference type="GO" id="GO:0000160">
    <property type="term" value="P:phosphorelay signal transduction system"/>
    <property type="evidence" value="ECO:0007669"/>
    <property type="project" value="InterPro"/>
</dbReference>
<dbReference type="InterPro" id="IPR036388">
    <property type="entry name" value="WH-like_DNA-bd_sf"/>
</dbReference>
<dbReference type="RefSeq" id="WP_139863630.1">
    <property type="nucleotide sequence ID" value="NZ_CAADFC020000029.1"/>
</dbReference>
<keyword evidence="1 2" id="KW-0238">DNA-binding</keyword>
<dbReference type="Proteomes" id="UP000328092">
    <property type="component" value="Unassembled WGS sequence"/>
</dbReference>
<feature type="domain" description="OmpR/PhoB-type" evidence="3">
    <location>
        <begin position="1"/>
        <end position="97"/>
    </location>
</feature>
<evidence type="ECO:0000256" key="1">
    <source>
        <dbReference type="ARBA" id="ARBA00023125"/>
    </source>
</evidence>
<dbReference type="SUPFAM" id="SSF48452">
    <property type="entry name" value="TPR-like"/>
    <property type="match status" value="2"/>
</dbReference>